<evidence type="ECO:0000259" key="1">
    <source>
        <dbReference type="Pfam" id="PF00149"/>
    </source>
</evidence>
<reference evidence="3" key="1">
    <citation type="submission" date="2023-03" db="EMBL/GenBank/DDBJ databases">
        <authorList>
            <person name="Steffen K."/>
            <person name="Cardenas P."/>
        </authorList>
    </citation>
    <scope>NUCLEOTIDE SEQUENCE</scope>
</reference>
<dbReference type="InterPro" id="IPR032380">
    <property type="entry name" value="PNKP_ligase_dom"/>
</dbReference>
<dbReference type="PANTHER" id="PTHR42850:SF7">
    <property type="entry name" value="BIS(5'-NUCLEOSYL)-TETRAPHOSPHATASE PRPE [ASYMMETRICAL]"/>
    <property type="match status" value="1"/>
</dbReference>
<feature type="domain" description="Calcineurin-like phosphoesterase" evidence="1">
    <location>
        <begin position="174"/>
        <end position="372"/>
    </location>
</feature>
<dbReference type="CDD" id="cd07423">
    <property type="entry name" value="MPP_Prp_like"/>
    <property type="match status" value="1"/>
</dbReference>
<dbReference type="AlphaFoldDB" id="A0AA35TBZ3"/>
<keyword evidence="4" id="KW-1185">Reference proteome</keyword>
<dbReference type="InterPro" id="IPR006186">
    <property type="entry name" value="Ser/Thr-sp_prot-phosphatase"/>
</dbReference>
<dbReference type="SUPFAM" id="SSF56300">
    <property type="entry name" value="Metallo-dependent phosphatases"/>
    <property type="match status" value="1"/>
</dbReference>
<dbReference type="SUPFAM" id="SSF52540">
    <property type="entry name" value="P-loop containing nucleoside triphosphate hydrolases"/>
    <property type="match status" value="1"/>
</dbReference>
<comment type="caution">
    <text evidence="3">The sequence shown here is derived from an EMBL/GenBank/DDBJ whole genome shotgun (WGS) entry which is preliminary data.</text>
</comment>
<dbReference type="NCBIfam" id="TIGR04075">
    <property type="entry name" value="bacter_Pnkp"/>
    <property type="match status" value="1"/>
</dbReference>
<sequence>MCLVALIGPTGSGKSSFAASHFKPTEVVSSDVCRATVADDATDQAATPDAFALVNFIAATRLRAGRLTVIDATSVQPEARKTLVALAREHDCLPVAIVLNMPESLCLARNKDRPDRQFGPQVVRRQAEQLRRSLRGLKREGFRHVFVLDSPEEVEAAAVERVPLWVNLQHEHGPFDIIGDVHGCYDELAILLERLGYQLETPEGADGETGFSATHPEGRKAVFVGDLVDRGPGVAKVLKLVMDMEAQGSALCVAGNHESKLSRKLRGRNVQVSHGLAESLAQLELESPAFRQRVDQFLDGLISHYVLDDGGLVVAHAGMKTEYQGRASARVRDFCLYGETTGETDEFGLPVRSNWAADYRGRAMVVYGHTPVVEPAWLNGTINVDTGCVFGGKLTALRYPEKELVSVPAARVYYEPAKPLVEAARLEDSSAPGEARAANLLDIDDVLGKRIVATRLRGNVTVREENAAAALEVMSRFALDPRWLVYLPPTISPCDSSRLPDMLEHPAEVFTYFRNSGVSSVVCEEKHMGSRAIVVAGRDAAAIERRFGITGEGIGACYTRTGRRFFEDRALEAEFLERVGSALADAGLWDELGTDWVVLDSELMPWSVKAQELLREQYAAVGAAARTSLTAADALLRQTAARGIDVGESLVGVEERLRLAQLYSDAYARYCWPVTSLDDIRLAPFHLLASEGQMHTDRAHLWHMDVAKRLSQG</sequence>
<evidence type="ECO:0000313" key="3">
    <source>
        <dbReference type="EMBL" id="CAI8045107.1"/>
    </source>
</evidence>
<dbReference type="GO" id="GO:0005737">
    <property type="term" value="C:cytoplasm"/>
    <property type="evidence" value="ECO:0007669"/>
    <property type="project" value="TreeGrafter"/>
</dbReference>
<organism evidence="3 4">
    <name type="scientific">Geodia barretti</name>
    <name type="common">Barrett's horny sponge</name>
    <dbReference type="NCBI Taxonomy" id="519541"/>
    <lineage>
        <taxon>Eukaryota</taxon>
        <taxon>Metazoa</taxon>
        <taxon>Porifera</taxon>
        <taxon>Demospongiae</taxon>
        <taxon>Heteroscleromorpha</taxon>
        <taxon>Tetractinellida</taxon>
        <taxon>Astrophorina</taxon>
        <taxon>Geodiidae</taxon>
        <taxon>Geodia</taxon>
    </lineage>
</organism>
<dbReference type="Gene3D" id="3.30.470.30">
    <property type="entry name" value="DNA ligase/mRNA capping enzyme"/>
    <property type="match status" value="2"/>
</dbReference>
<proteinExistence type="predicted"/>
<dbReference type="InterPro" id="IPR024028">
    <property type="entry name" value="PNKP_bac"/>
</dbReference>
<feature type="domain" description="Polynucleotide kinase-phosphatase ligase" evidence="2">
    <location>
        <begin position="469"/>
        <end position="711"/>
    </location>
</feature>
<dbReference type="InterPro" id="IPR027417">
    <property type="entry name" value="P-loop_NTPase"/>
</dbReference>
<accession>A0AA35TBZ3</accession>
<dbReference type="Pfam" id="PF16542">
    <property type="entry name" value="PNKP_ligase"/>
    <property type="match status" value="1"/>
</dbReference>
<dbReference type="EMBL" id="CASHTH010003448">
    <property type="protein sequence ID" value="CAI8045107.1"/>
    <property type="molecule type" value="Genomic_DNA"/>
</dbReference>
<gene>
    <name evidence="3" type="ORF">GBAR_LOCUS24956</name>
</gene>
<name>A0AA35TBZ3_GEOBA</name>
<evidence type="ECO:0000313" key="4">
    <source>
        <dbReference type="Proteomes" id="UP001174909"/>
    </source>
</evidence>
<protein>
    <submittedName>
        <fullName evidence="3">Bis(5'-nucleosyl)-tetraphosphatase PrpE [asymmetrical]</fullName>
    </submittedName>
</protein>
<dbReference type="Pfam" id="PF13671">
    <property type="entry name" value="AAA_33"/>
    <property type="match status" value="1"/>
</dbReference>
<dbReference type="PANTHER" id="PTHR42850">
    <property type="entry name" value="METALLOPHOSPHOESTERASE"/>
    <property type="match status" value="1"/>
</dbReference>
<dbReference type="InterPro" id="IPR004843">
    <property type="entry name" value="Calcineurin-like_PHP"/>
</dbReference>
<dbReference type="InterPro" id="IPR050126">
    <property type="entry name" value="Ap4A_hydrolase"/>
</dbReference>
<evidence type="ECO:0000259" key="2">
    <source>
        <dbReference type="Pfam" id="PF16542"/>
    </source>
</evidence>
<dbReference type="PRINTS" id="PR00114">
    <property type="entry name" value="STPHPHTASE"/>
</dbReference>
<dbReference type="InterPro" id="IPR041780">
    <property type="entry name" value="MPP_PrpE-like"/>
</dbReference>
<dbReference type="Pfam" id="PF00149">
    <property type="entry name" value="Metallophos"/>
    <property type="match status" value="1"/>
</dbReference>
<dbReference type="InterPro" id="IPR029052">
    <property type="entry name" value="Metallo-depent_PP-like"/>
</dbReference>
<dbReference type="Gene3D" id="3.40.50.300">
    <property type="entry name" value="P-loop containing nucleotide triphosphate hydrolases"/>
    <property type="match status" value="1"/>
</dbReference>
<dbReference type="Gene3D" id="3.60.21.10">
    <property type="match status" value="1"/>
</dbReference>
<dbReference type="GO" id="GO:0016791">
    <property type="term" value="F:phosphatase activity"/>
    <property type="evidence" value="ECO:0007669"/>
    <property type="project" value="TreeGrafter"/>
</dbReference>
<dbReference type="Proteomes" id="UP001174909">
    <property type="component" value="Unassembled WGS sequence"/>
</dbReference>